<gene>
    <name evidence="2" type="ORF">AXF42_Ash000049</name>
</gene>
<dbReference type="Gene3D" id="2.40.50.140">
    <property type="entry name" value="Nucleic acid-binding proteins"/>
    <property type="match status" value="1"/>
</dbReference>
<dbReference type="Pfam" id="PF08646">
    <property type="entry name" value="Rep_fac-A_C"/>
    <property type="match status" value="1"/>
</dbReference>
<evidence type="ECO:0000259" key="1">
    <source>
        <dbReference type="Pfam" id="PF08646"/>
    </source>
</evidence>
<dbReference type="InterPro" id="IPR012340">
    <property type="entry name" value="NA-bd_OB-fold"/>
</dbReference>
<dbReference type="AlphaFoldDB" id="A0A2I0AFE2"/>
<dbReference type="EMBL" id="KZ451982">
    <property type="protein sequence ID" value="PKA54216.1"/>
    <property type="molecule type" value="Genomic_DNA"/>
</dbReference>
<dbReference type="Proteomes" id="UP000236161">
    <property type="component" value="Unassembled WGS sequence"/>
</dbReference>
<protein>
    <recommendedName>
        <fullName evidence="1">Replication factor A C-terminal domain-containing protein</fullName>
    </recommendedName>
</protein>
<reference evidence="2 3" key="1">
    <citation type="journal article" date="2017" name="Nature">
        <title>The Apostasia genome and the evolution of orchids.</title>
        <authorList>
            <person name="Zhang G.Q."/>
            <person name="Liu K.W."/>
            <person name="Li Z."/>
            <person name="Lohaus R."/>
            <person name="Hsiao Y.Y."/>
            <person name="Niu S.C."/>
            <person name="Wang J.Y."/>
            <person name="Lin Y.C."/>
            <person name="Xu Q."/>
            <person name="Chen L.J."/>
            <person name="Yoshida K."/>
            <person name="Fujiwara S."/>
            <person name="Wang Z.W."/>
            <person name="Zhang Y.Q."/>
            <person name="Mitsuda N."/>
            <person name="Wang M."/>
            <person name="Liu G.H."/>
            <person name="Pecoraro L."/>
            <person name="Huang H.X."/>
            <person name="Xiao X.J."/>
            <person name="Lin M."/>
            <person name="Wu X.Y."/>
            <person name="Wu W.L."/>
            <person name="Chen Y.Y."/>
            <person name="Chang S.B."/>
            <person name="Sakamoto S."/>
            <person name="Ohme-Takagi M."/>
            <person name="Yagi M."/>
            <person name="Zeng S.J."/>
            <person name="Shen C.Y."/>
            <person name="Yeh C.M."/>
            <person name="Luo Y.B."/>
            <person name="Tsai W.C."/>
            <person name="Van de Peer Y."/>
            <person name="Liu Z.J."/>
        </authorList>
    </citation>
    <scope>NUCLEOTIDE SEQUENCE [LARGE SCALE GENOMIC DNA]</scope>
    <source>
        <strain evidence="3">cv. Shenzhen</strain>
        <tissue evidence="2">Stem</tissue>
    </source>
</reference>
<sequence length="121" mass="14138">MNKTFCCAFCNNDAKATPRLVAKITIKDKTSSTSTTIFGHVEQIANITPRIFEATKNTGKKYNVESRIQQLQQTWFYFDVRRQIQHYKDVSKITLNTFGIKEVKDTELQMDSRRKKAKQQR</sequence>
<keyword evidence="3" id="KW-1185">Reference proteome</keyword>
<organism evidence="2 3">
    <name type="scientific">Apostasia shenzhenica</name>
    <dbReference type="NCBI Taxonomy" id="1088818"/>
    <lineage>
        <taxon>Eukaryota</taxon>
        <taxon>Viridiplantae</taxon>
        <taxon>Streptophyta</taxon>
        <taxon>Embryophyta</taxon>
        <taxon>Tracheophyta</taxon>
        <taxon>Spermatophyta</taxon>
        <taxon>Magnoliopsida</taxon>
        <taxon>Liliopsida</taxon>
        <taxon>Asparagales</taxon>
        <taxon>Orchidaceae</taxon>
        <taxon>Apostasioideae</taxon>
        <taxon>Apostasia</taxon>
    </lineage>
</organism>
<dbReference type="SUPFAM" id="SSF50249">
    <property type="entry name" value="Nucleic acid-binding proteins"/>
    <property type="match status" value="1"/>
</dbReference>
<feature type="domain" description="Replication factor A C-terminal" evidence="1">
    <location>
        <begin position="2"/>
        <end position="105"/>
    </location>
</feature>
<accession>A0A2I0AFE2</accession>
<name>A0A2I0AFE2_9ASPA</name>
<dbReference type="InterPro" id="IPR013955">
    <property type="entry name" value="Rep_factor-A_C"/>
</dbReference>
<evidence type="ECO:0000313" key="3">
    <source>
        <dbReference type="Proteomes" id="UP000236161"/>
    </source>
</evidence>
<evidence type="ECO:0000313" key="2">
    <source>
        <dbReference type="EMBL" id="PKA54216.1"/>
    </source>
</evidence>
<proteinExistence type="predicted"/>